<dbReference type="PANTHER" id="PTHR11319:SF35">
    <property type="entry name" value="OUTER MEMBRANE PROTEIN PMPC-RELATED"/>
    <property type="match status" value="1"/>
</dbReference>
<evidence type="ECO:0008006" key="4">
    <source>
        <dbReference type="Google" id="ProtNLM"/>
    </source>
</evidence>
<gene>
    <name evidence="2" type="ORF">PPRIM_AZ9-3.1.T0740013</name>
</gene>
<dbReference type="PANTHER" id="PTHR11319">
    <property type="entry name" value="G PROTEIN-COUPLED RECEPTOR-RELATED"/>
    <property type="match status" value="1"/>
</dbReference>
<feature type="transmembrane region" description="Helical" evidence="1">
    <location>
        <begin position="2428"/>
        <end position="2453"/>
    </location>
</feature>
<feature type="transmembrane region" description="Helical" evidence="1">
    <location>
        <begin position="2319"/>
        <end position="2337"/>
    </location>
</feature>
<name>A0A8S1N602_PARPR</name>
<evidence type="ECO:0000256" key="1">
    <source>
        <dbReference type="SAM" id="Phobius"/>
    </source>
</evidence>
<evidence type="ECO:0000313" key="2">
    <source>
        <dbReference type="EMBL" id="CAD8085196.1"/>
    </source>
</evidence>
<accession>A0A8S1N602</accession>
<feature type="transmembrane region" description="Helical" evidence="1">
    <location>
        <begin position="2516"/>
        <end position="2542"/>
    </location>
</feature>
<feature type="transmembrane region" description="Helical" evidence="1">
    <location>
        <begin position="2656"/>
        <end position="2681"/>
    </location>
</feature>
<evidence type="ECO:0000313" key="3">
    <source>
        <dbReference type="Proteomes" id="UP000688137"/>
    </source>
</evidence>
<feature type="transmembrane region" description="Helical" evidence="1">
    <location>
        <begin position="2592"/>
        <end position="2611"/>
    </location>
</feature>
<proteinExistence type="predicted"/>
<dbReference type="CDD" id="cd00064">
    <property type="entry name" value="FU"/>
    <property type="match status" value="1"/>
</dbReference>
<dbReference type="InterPro" id="IPR006212">
    <property type="entry name" value="Furin_repeat"/>
</dbReference>
<comment type="caution">
    <text evidence="2">The sequence shown here is derived from an EMBL/GenBank/DDBJ whole genome shotgun (WGS) entry which is preliminary data.</text>
</comment>
<feature type="transmembrane region" description="Helical" evidence="1">
    <location>
        <begin position="2380"/>
        <end position="2401"/>
    </location>
</feature>
<protein>
    <recommendedName>
        <fullName evidence="4">Transmembrane protein</fullName>
    </recommendedName>
</protein>
<keyword evidence="1" id="KW-0812">Transmembrane</keyword>
<keyword evidence="1" id="KW-1133">Transmembrane helix</keyword>
<keyword evidence="1" id="KW-0472">Membrane</keyword>
<organism evidence="2 3">
    <name type="scientific">Paramecium primaurelia</name>
    <dbReference type="NCBI Taxonomy" id="5886"/>
    <lineage>
        <taxon>Eukaryota</taxon>
        <taxon>Sar</taxon>
        <taxon>Alveolata</taxon>
        <taxon>Ciliophora</taxon>
        <taxon>Intramacronucleata</taxon>
        <taxon>Oligohymenophorea</taxon>
        <taxon>Peniculida</taxon>
        <taxon>Parameciidae</taxon>
        <taxon>Paramecium</taxon>
    </lineage>
</organism>
<dbReference type="OMA" id="NEIWIEN"/>
<dbReference type="EMBL" id="CAJJDM010000077">
    <property type="protein sequence ID" value="CAD8085196.1"/>
    <property type="molecule type" value="Genomic_DNA"/>
</dbReference>
<feature type="transmembrane region" description="Helical" evidence="1">
    <location>
        <begin position="2465"/>
        <end position="2486"/>
    </location>
</feature>
<sequence length="2772" mass="324634">MHSAGFGVWSKYVPLSTVIQIGEVGILDSSCFHLFRIQDSKNNELHFIQYECVNFQEHTIKKYFLFFSNDGNDCKEEIIINNASYENIWYFQGFFTIPSQNMVSIYLYEQMTLIIQKQIQVQFLFEETNYDLIIGGDLKIINKNSQFQTVENKLLSYFPGQIYYLVDCYQYEPEFFIWIIESNNENSCLCEFSNISEIADVTIEKQDQFEFVAQKPNCQQFLLSGWIRIKEIISFEDEFYYQLFKLSGNFQNPQLTQENLCAFQLIYKISQLGNQIITKSYSYTFPTVNIDFSNNPFLKTEKFNIFCNIQLWHYILVEKRDTSISITITFYQGFDQQQFNTNFEVNQFNMVQFKLLYGNILQSKSNQLSIQIIGLKLINCPENNQPQINCHPTCKECDGPTKEDCLSCFESSNRIYLPDFKECICEYGTFDQNNQCINYQTLQLNLIQEKSFKEECQYGFFELNDECYKCPSIINSNVITCLECVQNPKLWAKTLLCQTTLYTDQNGNTSKYFDDIKLQYILIGNDLEYCPDCNSINQSYNQFDHIESIFKFKKLCQNTESIQNDCYFCSDECHKCQITATTLQCLDEDIMLQLQFISNKQICETPNFIDFYQKCVICKIQHCLYCFNYLVSDPTKTTLGFYESYSLIDEEIKVGCAQCIDGFIYEFKTGLCIYQKPSLINCLRSFINLENQEICTLSSVDDFSIAVEIINCQNHILNCKQCIQTMQQTLKCLICEDGYLVSSNTGVCIKCHILNTKQCFEENTLEPWKWLVQGFVIQFLPNTPIYNNFVFRPRFLVTKCIEGYQQIMNLCQRYCNQMCLNCEPIYNQVKFSCTKCKLNYYKEPIRVQVDGKCIQCSSLCQVCQDRSNEEIYIINPYFKITPDNLKYTFKCIQKIPLQQVYIDPNLKIAQFCYQNNCNYNFELYYDAIECNDLNYLYLYLEKYYNYQYFNEIGLKQITLTLQLQQDCSIYNSEYFIDNSYKENIFSMQLTRLIIQGTPNPIQLQTENFKLSIFQFDQIVFRNTKFQIQNELVLIFGIRDYLIDLKIHDTEFYSTTNTSVLISIQGYSFVNVNMDNLLIFNIRIENQVIFNIFSTDLNDDIKINNIQLRNCVFINSTLFLFQNFNRNIYIQNFTIDSCEFYNSSIINFNQIQNQLSKTIFNGIQIGKSIFQNTYFIYSIDKTMLTINNISIIQNKIINSKFIIFNYDFYCNNFIIMENHLISLFFISQISTQLINSTIKMNEIKIIGNIIQNFSLFITEQKQSTTQVSYLLQNLQFEDNIISCNQEYFLITINCFSLIIKNVFLKNTTNYRFISVLAVPFIRIENIIYENQYQEHKVKLQIDCFKNCISHSQLLQVSGFTNITLNQITIKNSFSIDQSIISIQSNPLFMVNTNEYIFIKNLKVMGNIILKQHLGIIFSLIELYSEKPQIIEITDIIFEENIFHQYNKDPSKTSASLLYVNSAQSLMILNNIICSNNTLTNSSQSYFSLFIMEIFINNFKVQNHNYVDNEIWTKYYEIHFQQYYNQNEISYVISKSFKIDNIGGILSTTVTKFTLYNGVFNHIIAQSSQAFIIILQGDGIVIIKNCSLTHAYTQLMSNHQNDGAFTINGKNSLLQINFDNITLIDVQNKLSSSIFSIYPSFTQNNFQLKNIIANNCFSLVHQIINFEADFQNAQQNKVLIQNLKIIQTEQGLKTFLQSIGKISLIEMQKVISDNSIMNFQGCELFINGIQIEGIILSSIIKILDSNLITLINSQFIDISTFYPLHLVEIQQNNILKSNIYINNVTMYNFNDFTLIKQNLAYFEYNHIGLDFTKCSLKSNYIVLKTHKKEYVDTFFDEIVFNSNYDGSLFKFKSTSNQTRVFLTKVLLLNNNCQMCRNGLLYFELIEIKQVQISELQCIQNSIKDYGCIWAKSDNMIQSQLLIEDSNFISNKGRQGSGILVQNLRFKLLNSKIINNTASYRGGGLYFEEGSQRLIIKSTIIINNQAEEGGGIYLSGNSSLNKNNFIKSLILFNFANLSSNNINELPQLLSLSINQKEMQSQKKIIGNHSFQVLELKPYKIISQDHSTLANYLLIPSGQQIQKYEIYNSKLKKYLSYITEFTIKLKNSLNEQQINFLNSTCNVKQLIVDIQTQNIIESTNISTISFDQQINRFNLGQLVFNIDPYKQEGKIQEILIYCQTEYQEESLAYRLQVNSLLCQLGEFYIFFGCQKCQSEQGFYSVTYNTTKCSIFDKNKFEAITSNKIQLKPGFWRPSYITDNVEFCYKNPYHCLGGWSVGDDLCFMGHIGGLCEECDRFNLRGDGQFFKDQQNLDCQQCQQLSKRLIAFFFISIWAILSTLLTIRSIEKTNQLYTQLKLRQNQKYAEILFKLQQDHQSILLKLFLNYLWIFSLIFTFNINFSISFNFVKQSNDTSYFMANYFDCFLAEIQGIELIYSRILVMLLLMVCQTLIIFIGFLLLSIIKRYKFQNRIISITVLYLYIQNYASLINQFFSILSIRKISNLNYIQGDVSLIYGSQSHVSWIYGFVIPGSFFIGLILPILLFLLLYINRDQHNKIKFRRHLGYLFNEYTQKSYFWEIIKLWKKTIIIVILVYFETDIFLRASLLGLWLLIYQFIALNSKPYILQKFNLLDIQSGQLCQMAIFLATVKYICEQQEKLNISFIIQTFIFLDSIILSYPFIINILNVYYKKYKLQILSLLFYTFNKIRPNFIVTKFIGNRLNLMRQRKEKSKTNILKLKQWLFSTTMHCMSPKYSSLLNNTHRGKQISITSVELNSQKIN</sequence>
<dbReference type="Proteomes" id="UP000688137">
    <property type="component" value="Unassembled WGS sequence"/>
</dbReference>
<keyword evidence="3" id="KW-1185">Reference proteome</keyword>
<reference evidence="2" key="1">
    <citation type="submission" date="2021-01" db="EMBL/GenBank/DDBJ databases">
        <authorList>
            <consortium name="Genoscope - CEA"/>
            <person name="William W."/>
        </authorList>
    </citation>
    <scope>NUCLEOTIDE SEQUENCE</scope>
</reference>